<reference evidence="9" key="1">
    <citation type="journal article" date="2019" name="Int. J. Syst. Evol. Microbiol.">
        <title>The Global Catalogue of Microorganisms (GCM) 10K type strain sequencing project: providing services to taxonomists for standard genome sequencing and annotation.</title>
        <authorList>
            <consortium name="The Broad Institute Genomics Platform"/>
            <consortium name="The Broad Institute Genome Sequencing Center for Infectious Disease"/>
            <person name="Wu L."/>
            <person name="Ma J."/>
        </authorList>
    </citation>
    <scope>NUCLEOTIDE SEQUENCE [LARGE SCALE GENOMIC DNA]</scope>
    <source>
        <strain evidence="9">CCUG 42722</strain>
    </source>
</reference>
<dbReference type="Pfam" id="PF00005">
    <property type="entry name" value="ABC_tran"/>
    <property type="match status" value="1"/>
</dbReference>
<comment type="similarity">
    <text evidence="2">Belongs to the ABC transporter superfamily.</text>
</comment>
<comment type="caution">
    <text evidence="8">The sequence shown here is derived from an EMBL/GenBank/DDBJ whole genome shotgun (WGS) entry which is preliminary data.</text>
</comment>
<dbReference type="Gene3D" id="3.40.50.300">
    <property type="entry name" value="P-loop containing nucleotide triphosphate hydrolases"/>
    <property type="match status" value="1"/>
</dbReference>
<keyword evidence="9" id="KW-1185">Reference proteome</keyword>
<dbReference type="InterPro" id="IPR003439">
    <property type="entry name" value="ABC_transporter-like_ATP-bd"/>
</dbReference>
<dbReference type="GO" id="GO:0005524">
    <property type="term" value="F:ATP binding"/>
    <property type="evidence" value="ECO:0007669"/>
    <property type="project" value="UniProtKB-KW"/>
</dbReference>
<keyword evidence="5 8" id="KW-0067">ATP-binding</keyword>
<evidence type="ECO:0000256" key="4">
    <source>
        <dbReference type="ARBA" id="ARBA00022741"/>
    </source>
</evidence>
<protein>
    <submittedName>
        <fullName evidence="8">ATP-binding cassette domain-containing protein</fullName>
    </submittedName>
</protein>
<dbReference type="SUPFAM" id="SSF52540">
    <property type="entry name" value="P-loop containing nucleoside triphosphate hydrolases"/>
    <property type="match status" value="1"/>
</dbReference>
<dbReference type="PANTHER" id="PTHR42711">
    <property type="entry name" value="ABC TRANSPORTER ATP-BINDING PROTEIN"/>
    <property type="match status" value="1"/>
</dbReference>
<evidence type="ECO:0000259" key="7">
    <source>
        <dbReference type="PROSITE" id="PS50893"/>
    </source>
</evidence>
<accession>A0ABV9HGI6</accession>
<proteinExistence type="inferred from homology"/>
<dbReference type="SMART" id="SM00382">
    <property type="entry name" value="AAA"/>
    <property type="match status" value="1"/>
</dbReference>
<evidence type="ECO:0000313" key="8">
    <source>
        <dbReference type="EMBL" id="MFC4629399.1"/>
    </source>
</evidence>
<evidence type="ECO:0000256" key="1">
    <source>
        <dbReference type="ARBA" id="ARBA00004202"/>
    </source>
</evidence>
<sequence>MIAVEGVSLKRGRRRVLESATATFDSRTTVVMGRNGSGKSSLLQAIVGILPYSGNIEVEGIGVQGTNASRLASAVGYAPQSIRWPRGMTVADVVALAAQLRGVPRNRVRSEADRCLEMTGILDIRSHRVARLSGGQHRRLTVAQALVHRPQVLVLDEPTAEADPVFSDDFATLVRELDATSIIASTNSVEDAIRWGGVIYRLSDGAIVRTQFGGSGEPNEEMAALRRELGVRA</sequence>
<evidence type="ECO:0000256" key="2">
    <source>
        <dbReference type="ARBA" id="ARBA00005417"/>
    </source>
</evidence>
<name>A0ABV9HGI6_9MICO</name>
<dbReference type="Proteomes" id="UP001596011">
    <property type="component" value="Unassembled WGS sequence"/>
</dbReference>
<gene>
    <name evidence="8" type="ORF">ACFO6V_14235</name>
</gene>
<keyword evidence="3" id="KW-0813">Transport</keyword>
<evidence type="ECO:0000256" key="3">
    <source>
        <dbReference type="ARBA" id="ARBA00022448"/>
    </source>
</evidence>
<comment type="subcellular location">
    <subcellularLocation>
        <location evidence="1">Cell membrane</location>
        <topology evidence="1">Peripheral membrane protein</topology>
    </subcellularLocation>
</comment>
<evidence type="ECO:0000313" key="9">
    <source>
        <dbReference type="Proteomes" id="UP001596011"/>
    </source>
</evidence>
<dbReference type="RefSeq" id="WP_377136396.1">
    <property type="nucleotide sequence ID" value="NZ_JBHSFI010000004.1"/>
</dbReference>
<dbReference type="InterPro" id="IPR027417">
    <property type="entry name" value="P-loop_NTPase"/>
</dbReference>
<dbReference type="PANTHER" id="PTHR42711:SF5">
    <property type="entry name" value="ABC TRANSPORTER ATP-BINDING PROTEIN NATA"/>
    <property type="match status" value="1"/>
</dbReference>
<keyword evidence="4" id="KW-0547">Nucleotide-binding</keyword>
<keyword evidence="6" id="KW-0046">Antibiotic resistance</keyword>
<organism evidence="8 9">
    <name type="scientific">Promicromonospora alba</name>
    <dbReference type="NCBI Taxonomy" id="1616110"/>
    <lineage>
        <taxon>Bacteria</taxon>
        <taxon>Bacillati</taxon>
        <taxon>Actinomycetota</taxon>
        <taxon>Actinomycetes</taxon>
        <taxon>Micrococcales</taxon>
        <taxon>Promicromonosporaceae</taxon>
        <taxon>Promicromonospora</taxon>
    </lineage>
</organism>
<dbReference type="InterPro" id="IPR003593">
    <property type="entry name" value="AAA+_ATPase"/>
</dbReference>
<dbReference type="InterPro" id="IPR050763">
    <property type="entry name" value="ABC_transporter_ATP-binding"/>
</dbReference>
<dbReference type="EMBL" id="JBHSFI010000004">
    <property type="protein sequence ID" value="MFC4629399.1"/>
    <property type="molecule type" value="Genomic_DNA"/>
</dbReference>
<evidence type="ECO:0000256" key="6">
    <source>
        <dbReference type="ARBA" id="ARBA00023251"/>
    </source>
</evidence>
<evidence type="ECO:0000256" key="5">
    <source>
        <dbReference type="ARBA" id="ARBA00022840"/>
    </source>
</evidence>
<feature type="domain" description="ABC transporter" evidence="7">
    <location>
        <begin position="2"/>
        <end position="229"/>
    </location>
</feature>
<dbReference type="PROSITE" id="PS50893">
    <property type="entry name" value="ABC_TRANSPORTER_2"/>
    <property type="match status" value="1"/>
</dbReference>